<sequence length="233" mass="25057">MSSPQHRATARTSQLGRDVSHLVPPAGEVPALVTLTERDRAVWDRAAGYLRVRDNDAHTLYSYGLATALLAHTPEARAEVVLPAILLHDTGWSAVPEADILEAIAPQARRPELVRAHEIAGGRIAREVLTDLGHDPADIEEIVQIIDGHDSRAEALSVNDACVKDADKLWRITPHGLATVQRWFGLDADEALRIVSARTHERLRTGAARAIAAGLGALASVDLTAERAAIESG</sequence>
<dbReference type="Gene3D" id="1.10.3210.10">
    <property type="entry name" value="Hypothetical protein af1432"/>
    <property type="match status" value="1"/>
</dbReference>
<dbReference type="Proteomes" id="UP000318693">
    <property type="component" value="Unassembled WGS sequence"/>
</dbReference>
<evidence type="ECO:0000256" key="1">
    <source>
        <dbReference type="SAM" id="MobiDB-lite"/>
    </source>
</evidence>
<evidence type="ECO:0000259" key="2">
    <source>
        <dbReference type="Pfam" id="PF01966"/>
    </source>
</evidence>
<dbReference type="RefSeq" id="WP_143419973.1">
    <property type="nucleotide sequence ID" value="NZ_VJXR01000100.1"/>
</dbReference>
<evidence type="ECO:0000313" key="4">
    <source>
        <dbReference type="Proteomes" id="UP000318693"/>
    </source>
</evidence>
<dbReference type="Pfam" id="PF01966">
    <property type="entry name" value="HD"/>
    <property type="match status" value="1"/>
</dbReference>
<dbReference type="SUPFAM" id="SSF109604">
    <property type="entry name" value="HD-domain/PDEase-like"/>
    <property type="match status" value="1"/>
</dbReference>
<dbReference type="InterPro" id="IPR006674">
    <property type="entry name" value="HD_domain"/>
</dbReference>
<dbReference type="EMBL" id="VJXR01000100">
    <property type="protein sequence ID" value="TRW43153.1"/>
    <property type="molecule type" value="Genomic_DNA"/>
</dbReference>
<proteinExistence type="predicted"/>
<reference evidence="3 4" key="1">
    <citation type="submission" date="2019-07" db="EMBL/GenBank/DDBJ databases">
        <title>Georgenia wutianyii sp. nov. and Georgenia *** sp. nov. isolated from plateau pika (Ochotona curzoniae) in the Qinghai-Tibet plateau of China.</title>
        <authorList>
            <person name="Tian Z."/>
        </authorList>
    </citation>
    <scope>NUCLEOTIDE SEQUENCE [LARGE SCALE GENOMIC DNA]</scope>
    <source>
        <strain evidence="3 4">Z446</strain>
    </source>
</reference>
<feature type="region of interest" description="Disordered" evidence="1">
    <location>
        <begin position="1"/>
        <end position="21"/>
    </location>
</feature>
<gene>
    <name evidence="3" type="ORF">FJ693_18815</name>
</gene>
<organism evidence="3 4">
    <name type="scientific">Georgenia yuyongxinii</name>
    <dbReference type="NCBI Taxonomy" id="2589797"/>
    <lineage>
        <taxon>Bacteria</taxon>
        <taxon>Bacillati</taxon>
        <taxon>Actinomycetota</taxon>
        <taxon>Actinomycetes</taxon>
        <taxon>Micrococcales</taxon>
        <taxon>Bogoriellaceae</taxon>
        <taxon>Georgenia</taxon>
    </lineage>
</organism>
<name>A0A552WL02_9MICO</name>
<evidence type="ECO:0000313" key="3">
    <source>
        <dbReference type="EMBL" id="TRW43153.1"/>
    </source>
</evidence>
<accession>A0A552WL02</accession>
<keyword evidence="4" id="KW-1185">Reference proteome</keyword>
<comment type="caution">
    <text evidence="3">The sequence shown here is derived from an EMBL/GenBank/DDBJ whole genome shotgun (WGS) entry which is preliminary data.</text>
</comment>
<feature type="compositionally biased region" description="Polar residues" evidence="1">
    <location>
        <begin position="1"/>
        <end position="15"/>
    </location>
</feature>
<feature type="domain" description="HD" evidence="2">
    <location>
        <begin position="57"/>
        <end position="169"/>
    </location>
</feature>
<dbReference type="AlphaFoldDB" id="A0A552WL02"/>
<protein>
    <submittedName>
        <fullName evidence="3">HD domain-containing protein</fullName>
    </submittedName>
</protein>